<dbReference type="SUPFAM" id="SSF53335">
    <property type="entry name" value="S-adenosyl-L-methionine-dependent methyltransferases"/>
    <property type="match status" value="1"/>
</dbReference>
<dbReference type="AlphaFoldDB" id="A0A368BMY2"/>
<dbReference type="GO" id="GO:0071770">
    <property type="term" value="P:DIM/DIP cell wall layer assembly"/>
    <property type="evidence" value="ECO:0007669"/>
    <property type="project" value="TreeGrafter"/>
</dbReference>
<comment type="caution">
    <text evidence="3">The sequence shown here is derived from an EMBL/GenBank/DDBJ whole genome shotgun (WGS) entry which is preliminary data.</text>
</comment>
<dbReference type="GO" id="GO:0005886">
    <property type="term" value="C:plasma membrane"/>
    <property type="evidence" value="ECO:0007669"/>
    <property type="project" value="TreeGrafter"/>
</dbReference>
<dbReference type="EMBL" id="QOPD01000004">
    <property type="protein sequence ID" value="RCL38254.1"/>
    <property type="molecule type" value="Genomic_DNA"/>
</dbReference>
<gene>
    <name evidence="3" type="ORF">DBW97_03095</name>
</gene>
<evidence type="ECO:0000256" key="1">
    <source>
        <dbReference type="ARBA" id="ARBA00022603"/>
    </source>
</evidence>
<dbReference type="Proteomes" id="UP000252147">
    <property type="component" value="Unassembled WGS sequence"/>
</dbReference>
<dbReference type="Gene3D" id="3.40.50.150">
    <property type="entry name" value="Vaccinia Virus protein VP39"/>
    <property type="match status" value="1"/>
</dbReference>
<sequence>MTNKFKRFNEIKGFLDIEEGKFLHELIIQHCANETILEIGSYCGKSACFLADAAEQVKATFISVDHHRGSEEHQLGQEYHDPEEYDERFNRINTYPSFEKNLDNMSLLHAVIPLITDSISASKIIKNDIGFVFIDGSHTFESADNDFYAWHKKIKKGGILAIHDIYDREEEGGQAPRTIMLKALETNFKLLRRVKSLVALVKTK</sequence>
<keyword evidence="2 3" id="KW-0808">Transferase</keyword>
<dbReference type="InterPro" id="IPR029063">
    <property type="entry name" value="SAM-dependent_MTases_sf"/>
</dbReference>
<proteinExistence type="predicted"/>
<dbReference type="PANTHER" id="PTHR40048:SF1">
    <property type="entry name" value="RHAMNOSYL O-METHYLTRANSFERASE"/>
    <property type="match status" value="1"/>
</dbReference>
<dbReference type="PANTHER" id="PTHR40048">
    <property type="entry name" value="RHAMNOSYL O-METHYLTRANSFERASE"/>
    <property type="match status" value="1"/>
</dbReference>
<accession>A0A368BMY2</accession>
<name>A0A368BMY2_9GAMM</name>
<protein>
    <submittedName>
        <fullName evidence="3">Class I SAM-dependent methyltransferase</fullName>
    </submittedName>
</protein>
<dbReference type="GO" id="GO:0032259">
    <property type="term" value="P:methylation"/>
    <property type="evidence" value="ECO:0007669"/>
    <property type="project" value="UniProtKB-KW"/>
</dbReference>
<reference evidence="3 4" key="1">
    <citation type="journal article" date="2018" name="Microbiome">
        <title>Fine metagenomic profile of the Mediterranean stratified and mixed water columns revealed by assembly and recruitment.</title>
        <authorList>
            <person name="Haro-Moreno J.M."/>
            <person name="Lopez-Perez M."/>
            <person name="De La Torre J.R."/>
            <person name="Picazo A."/>
            <person name="Camacho A."/>
            <person name="Rodriguez-Valera F."/>
        </authorList>
    </citation>
    <scope>NUCLEOTIDE SEQUENCE [LARGE SCALE GENOMIC DNA]</scope>
    <source>
        <strain evidence="3">MED-G83</strain>
    </source>
</reference>
<dbReference type="GO" id="GO:0008168">
    <property type="term" value="F:methyltransferase activity"/>
    <property type="evidence" value="ECO:0007669"/>
    <property type="project" value="UniProtKB-KW"/>
</dbReference>
<evidence type="ECO:0000256" key="2">
    <source>
        <dbReference type="ARBA" id="ARBA00022679"/>
    </source>
</evidence>
<evidence type="ECO:0000313" key="3">
    <source>
        <dbReference type="EMBL" id="RCL38254.1"/>
    </source>
</evidence>
<dbReference type="Pfam" id="PF13578">
    <property type="entry name" value="Methyltransf_24"/>
    <property type="match status" value="1"/>
</dbReference>
<organism evidence="3 4">
    <name type="scientific">SAR86 cluster bacterium</name>
    <dbReference type="NCBI Taxonomy" id="2030880"/>
    <lineage>
        <taxon>Bacteria</taxon>
        <taxon>Pseudomonadati</taxon>
        <taxon>Pseudomonadota</taxon>
        <taxon>Gammaproteobacteria</taxon>
        <taxon>SAR86 cluster</taxon>
    </lineage>
</organism>
<keyword evidence="1 3" id="KW-0489">Methyltransferase</keyword>
<evidence type="ECO:0000313" key="4">
    <source>
        <dbReference type="Proteomes" id="UP000252147"/>
    </source>
</evidence>